<reference evidence="4 5" key="1">
    <citation type="submission" date="2016-07" db="EMBL/GenBank/DDBJ databases">
        <title>Pervasive Adenine N6-methylation of Active Genes in Fungi.</title>
        <authorList>
            <consortium name="DOE Joint Genome Institute"/>
            <person name="Mondo S.J."/>
            <person name="Dannebaum R.O."/>
            <person name="Kuo R.C."/>
            <person name="Labutti K."/>
            <person name="Haridas S."/>
            <person name="Kuo A."/>
            <person name="Salamov A."/>
            <person name="Ahrendt S.R."/>
            <person name="Lipzen A."/>
            <person name="Sullivan W."/>
            <person name="Andreopoulos W.B."/>
            <person name="Clum A."/>
            <person name="Lindquist E."/>
            <person name="Daum C."/>
            <person name="Ramamoorthy G.K."/>
            <person name="Gryganskyi A."/>
            <person name="Culley D."/>
            <person name="Magnuson J.K."/>
            <person name="James T.Y."/>
            <person name="O'Malley M.A."/>
            <person name="Stajich J.E."/>
            <person name="Spatafora J.W."/>
            <person name="Visel A."/>
            <person name="Grigoriev I.V."/>
        </authorList>
    </citation>
    <scope>NUCLEOTIDE SEQUENCE [LARGE SCALE GENOMIC DNA]</scope>
    <source>
        <strain evidence="4 5">JEL800</strain>
    </source>
</reference>
<evidence type="ECO:0000256" key="1">
    <source>
        <dbReference type="ARBA" id="ARBA00038215"/>
    </source>
</evidence>
<dbReference type="InterPro" id="IPR050491">
    <property type="entry name" value="AmpC-like"/>
</dbReference>
<dbReference type="OrthoDB" id="5946976at2759"/>
<keyword evidence="5" id="KW-1185">Reference proteome</keyword>
<accession>A0A1Y2B3N9</accession>
<evidence type="ECO:0000313" key="5">
    <source>
        <dbReference type="Proteomes" id="UP000193642"/>
    </source>
</evidence>
<gene>
    <name evidence="4" type="ORF">BCR33DRAFT_793020</name>
</gene>
<dbReference type="AlphaFoldDB" id="A0A1Y2B3N9"/>
<dbReference type="InterPro" id="IPR001466">
    <property type="entry name" value="Beta-lactam-related"/>
</dbReference>
<name>A0A1Y2B3N9_9FUNG</name>
<dbReference type="Pfam" id="PF00144">
    <property type="entry name" value="Beta-lactamase"/>
    <property type="match status" value="1"/>
</dbReference>
<feature type="signal peptide" evidence="2">
    <location>
        <begin position="1"/>
        <end position="24"/>
    </location>
</feature>
<protein>
    <submittedName>
        <fullName evidence="4">Beta-lactamase/transpeptidase-like protein</fullName>
    </submittedName>
</protein>
<feature type="domain" description="Beta-lactamase-related" evidence="3">
    <location>
        <begin position="40"/>
        <end position="355"/>
    </location>
</feature>
<evidence type="ECO:0000313" key="4">
    <source>
        <dbReference type="EMBL" id="ORY29448.1"/>
    </source>
</evidence>
<keyword evidence="2" id="KW-0732">Signal</keyword>
<comment type="similarity">
    <text evidence="1">Belongs to the peptidase S12 family.</text>
</comment>
<feature type="chain" id="PRO_5012869814" evidence="2">
    <location>
        <begin position="25"/>
        <end position="368"/>
    </location>
</feature>
<dbReference type="EMBL" id="MCGO01000088">
    <property type="protein sequence ID" value="ORY29448.1"/>
    <property type="molecule type" value="Genomic_DNA"/>
</dbReference>
<dbReference type="PANTHER" id="PTHR46825">
    <property type="entry name" value="D-ALANYL-D-ALANINE-CARBOXYPEPTIDASE/ENDOPEPTIDASE AMPH"/>
    <property type="match status" value="1"/>
</dbReference>
<dbReference type="PANTHER" id="PTHR46825:SF15">
    <property type="entry name" value="BETA-LACTAMASE-RELATED DOMAIN-CONTAINING PROTEIN"/>
    <property type="match status" value="1"/>
</dbReference>
<dbReference type="Proteomes" id="UP000193642">
    <property type="component" value="Unassembled WGS sequence"/>
</dbReference>
<proteinExistence type="inferred from homology"/>
<sequence>MKATFLIQFLALAVFASPVPQVETEESSVLTIRKHQLDKEIEAIRKDWNVNGLAVGIVHKGKLVYKQGFGTKDGGKGKVTEKTLFQIGSCTKAFTSFAIAQLVDEGKLDWNTPVTSVYPVKFADPVANAQASLIDILSHRSGFAEPGALFISWSEWENVLSRIQDISAPVQLRQEFQYSNIMVALAGNIGGKVSGLKGGWDELVTRNIFGPIGMTSSFSNARIVPSDSDYSQGFHSVDGKLQAYSLNDTYLTDSTKAAGSIVSNIEDLAKWVAVINKRGTLPNGTSLISPQQYGKLTKPHISAEPAYYAEEFKSYGLGWFLASYRGKVNIGHGGSTPGYTTQIDTFPNDDLAIIVRLCFGKCTFQTHH</sequence>
<dbReference type="InterPro" id="IPR012338">
    <property type="entry name" value="Beta-lactam/transpept-like"/>
</dbReference>
<dbReference type="STRING" id="329046.A0A1Y2B3N9"/>
<evidence type="ECO:0000259" key="3">
    <source>
        <dbReference type="Pfam" id="PF00144"/>
    </source>
</evidence>
<dbReference type="SUPFAM" id="SSF56601">
    <property type="entry name" value="beta-lactamase/transpeptidase-like"/>
    <property type="match status" value="1"/>
</dbReference>
<dbReference type="Gene3D" id="3.40.710.10">
    <property type="entry name" value="DD-peptidase/beta-lactamase superfamily"/>
    <property type="match status" value="1"/>
</dbReference>
<comment type="caution">
    <text evidence="4">The sequence shown here is derived from an EMBL/GenBank/DDBJ whole genome shotgun (WGS) entry which is preliminary data.</text>
</comment>
<organism evidence="4 5">
    <name type="scientific">Rhizoclosmatium globosum</name>
    <dbReference type="NCBI Taxonomy" id="329046"/>
    <lineage>
        <taxon>Eukaryota</taxon>
        <taxon>Fungi</taxon>
        <taxon>Fungi incertae sedis</taxon>
        <taxon>Chytridiomycota</taxon>
        <taxon>Chytridiomycota incertae sedis</taxon>
        <taxon>Chytridiomycetes</taxon>
        <taxon>Chytridiales</taxon>
        <taxon>Chytriomycetaceae</taxon>
        <taxon>Rhizoclosmatium</taxon>
    </lineage>
</organism>
<evidence type="ECO:0000256" key="2">
    <source>
        <dbReference type="SAM" id="SignalP"/>
    </source>
</evidence>